<evidence type="ECO:0000313" key="1">
    <source>
        <dbReference type="EMBL" id="EPD31451.1"/>
    </source>
</evidence>
<dbReference type="Gene3D" id="3.30.70.1200">
    <property type="entry name" value="Crispr-associated protein, domain 1"/>
    <property type="match status" value="1"/>
</dbReference>
<keyword evidence="2" id="KW-1185">Reference proteome</keyword>
<sequence>MYLSRCELNPNKRGARELLGSPQRMHAAVLSCFPRSMADANGRVLWRVDYDDRATYLYVVSEMKPDLAVIQEQAGWPETPTTVSRDYSPLVENLAEGQQFHFRLTANPVKQEFVKGGRGKRVGHKTPEHQIRWLLERTAQHGFKVVSRALPDGSNVPAVDVTRSQQLSFSKGADRGRRVSLRVVTYEGVLEVVDPDLLRKALVEGIGRAKAYGCGLTTLSPVR</sequence>
<evidence type="ECO:0000313" key="2">
    <source>
        <dbReference type="Proteomes" id="UP000014387"/>
    </source>
</evidence>
<name>A0A9W5RFF4_9ACTO</name>
<dbReference type="InterPro" id="IPR010179">
    <property type="entry name" value="CRISPR-assoc_prot_Cse3"/>
</dbReference>
<comment type="caution">
    <text evidence="1">The sequence shown here is derived from an EMBL/GenBank/DDBJ whole genome shotgun (WGS) entry which is preliminary data.</text>
</comment>
<dbReference type="Proteomes" id="UP000014387">
    <property type="component" value="Unassembled WGS sequence"/>
</dbReference>
<dbReference type="CDD" id="cd09727">
    <property type="entry name" value="Cas6_I-E"/>
    <property type="match status" value="1"/>
</dbReference>
<dbReference type="SUPFAM" id="SSF117987">
    <property type="entry name" value="CRISPR-associated protein"/>
    <property type="match status" value="2"/>
</dbReference>
<proteinExistence type="predicted"/>
<protein>
    <submittedName>
        <fullName evidence="1">CRISPR-associated protein cas6/cse3/case, subtype I-e</fullName>
    </submittedName>
</protein>
<dbReference type="EMBL" id="AGWN01000001">
    <property type="protein sequence ID" value="EPD31451.1"/>
    <property type="molecule type" value="Genomic_DNA"/>
</dbReference>
<reference evidence="1 2" key="1">
    <citation type="submission" date="2013-05" db="EMBL/GenBank/DDBJ databases">
        <title>The Genome Sequence of Actinomyces europaeus ACS-120-V-COL10B.</title>
        <authorList>
            <consortium name="The Broad Institute Genomics Platform"/>
            <person name="Earl A."/>
            <person name="Ward D."/>
            <person name="Feldgarden M."/>
            <person name="Gevers D."/>
            <person name="Saerens B."/>
            <person name="Vaneechoutte M."/>
            <person name="Walker B."/>
            <person name="Young S."/>
            <person name="Zeng Q."/>
            <person name="Gargeya S."/>
            <person name="Fitzgerald M."/>
            <person name="Haas B."/>
            <person name="Abouelleil A."/>
            <person name="Allen A.W."/>
            <person name="Alvarado L."/>
            <person name="Arachchi H.M."/>
            <person name="Berlin A.M."/>
            <person name="Chapman S.B."/>
            <person name="Gainer-Dewar J."/>
            <person name="Goldberg J."/>
            <person name="Griggs A."/>
            <person name="Gujja S."/>
            <person name="Hansen M."/>
            <person name="Howarth C."/>
            <person name="Imamovic A."/>
            <person name="Ireland A."/>
            <person name="Larimer J."/>
            <person name="McCowan C."/>
            <person name="Murphy C."/>
            <person name="Pearson M."/>
            <person name="Poon T.W."/>
            <person name="Priest M."/>
            <person name="Roberts A."/>
            <person name="Saif S."/>
            <person name="Shea T."/>
            <person name="Sisk P."/>
            <person name="Sykes S."/>
            <person name="Wortman J."/>
            <person name="Nusbaum C."/>
            <person name="Birren B."/>
        </authorList>
    </citation>
    <scope>NUCLEOTIDE SEQUENCE [LARGE SCALE GENOMIC DNA]</scope>
    <source>
        <strain evidence="1 2">ACS-120-V-Col10b</strain>
    </source>
</reference>
<dbReference type="SMART" id="SM01101">
    <property type="entry name" value="CRISPR_assoc"/>
    <property type="match status" value="1"/>
</dbReference>
<dbReference type="AlphaFoldDB" id="A0A9W5RFF4"/>
<dbReference type="RefSeq" id="WP_016444562.1">
    <property type="nucleotide sequence ID" value="NZ_KE150266.1"/>
</dbReference>
<accession>A0A9W5RFF4</accession>
<gene>
    <name evidence="1" type="ORF">HMPREF9238_01225</name>
</gene>
<dbReference type="OrthoDB" id="9795689at2"/>
<dbReference type="NCBIfam" id="TIGR01907">
    <property type="entry name" value="casE_Cse3"/>
    <property type="match status" value="1"/>
</dbReference>
<dbReference type="Pfam" id="PF08798">
    <property type="entry name" value="CRISPR_assoc"/>
    <property type="match status" value="1"/>
</dbReference>
<organism evidence="1 2">
    <name type="scientific">Gleimia europaea ACS-120-V-Col10b</name>
    <dbReference type="NCBI Taxonomy" id="883069"/>
    <lineage>
        <taxon>Bacteria</taxon>
        <taxon>Bacillati</taxon>
        <taxon>Actinomycetota</taxon>
        <taxon>Actinomycetes</taxon>
        <taxon>Actinomycetales</taxon>
        <taxon>Actinomycetaceae</taxon>
        <taxon>Gleimia</taxon>
    </lineage>
</organism>
<dbReference type="Gene3D" id="3.30.70.1210">
    <property type="entry name" value="Crispr-associated protein, domain 2"/>
    <property type="match status" value="1"/>
</dbReference>